<accession>A0ABW1IQI6</accession>
<dbReference type="InterPro" id="IPR006976">
    <property type="entry name" value="VanZ-like"/>
</dbReference>
<evidence type="ECO:0000256" key="1">
    <source>
        <dbReference type="SAM" id="Phobius"/>
    </source>
</evidence>
<feature type="domain" description="VanZ-like" evidence="2">
    <location>
        <begin position="8"/>
        <end position="119"/>
    </location>
</feature>
<keyword evidence="4" id="KW-1185">Reference proteome</keyword>
<organism evidence="3 4">
    <name type="scientific">Marinicrinis lubricantis</name>
    <dbReference type="NCBI Taxonomy" id="2086470"/>
    <lineage>
        <taxon>Bacteria</taxon>
        <taxon>Bacillati</taxon>
        <taxon>Bacillota</taxon>
        <taxon>Bacilli</taxon>
        <taxon>Bacillales</taxon>
        <taxon>Paenibacillaceae</taxon>
    </lineage>
</organism>
<name>A0ABW1IQI6_9BACL</name>
<dbReference type="PANTHER" id="PTHR28008">
    <property type="entry name" value="DOMAIN PROTEIN, PUTATIVE (AFU_ORTHOLOGUE AFUA_3G10980)-RELATED"/>
    <property type="match status" value="1"/>
</dbReference>
<keyword evidence="1" id="KW-0812">Transmembrane</keyword>
<keyword evidence="1" id="KW-0472">Membrane</keyword>
<dbReference type="RefSeq" id="WP_379894727.1">
    <property type="nucleotide sequence ID" value="NZ_CBCSCT010000043.1"/>
</dbReference>
<dbReference type="EMBL" id="JBHSQV010000160">
    <property type="protein sequence ID" value="MFC5987363.1"/>
    <property type="molecule type" value="Genomic_DNA"/>
</dbReference>
<comment type="caution">
    <text evidence="3">The sequence shown here is derived from an EMBL/GenBank/DDBJ whole genome shotgun (WGS) entry which is preliminary data.</text>
</comment>
<evidence type="ECO:0000259" key="2">
    <source>
        <dbReference type="Pfam" id="PF04892"/>
    </source>
</evidence>
<sequence length="137" mass="15834">MKKSLRWLPAILCMVIIFTLSHQPGDELNTWMPFFQKWFPAMQSFDWGHFVAYFVLCAAFYWAMPQSISHWKAKLAAIALSVLFGLTDEFHQHFIEGRMSDVKDLRNDAIGAAAAMLLLSAPPLHRLFQRARNTINY</sequence>
<gene>
    <name evidence="3" type="ORF">ACFPXP_13205</name>
</gene>
<dbReference type="Pfam" id="PF04892">
    <property type="entry name" value="VanZ"/>
    <property type="match status" value="1"/>
</dbReference>
<evidence type="ECO:0000313" key="4">
    <source>
        <dbReference type="Proteomes" id="UP001596250"/>
    </source>
</evidence>
<feature type="transmembrane region" description="Helical" evidence="1">
    <location>
        <begin position="45"/>
        <end position="63"/>
    </location>
</feature>
<dbReference type="PANTHER" id="PTHR28008:SF1">
    <property type="entry name" value="DOMAIN PROTEIN, PUTATIVE (AFU_ORTHOLOGUE AFUA_3G10980)-RELATED"/>
    <property type="match status" value="1"/>
</dbReference>
<proteinExistence type="predicted"/>
<dbReference type="Proteomes" id="UP001596250">
    <property type="component" value="Unassembled WGS sequence"/>
</dbReference>
<evidence type="ECO:0000313" key="3">
    <source>
        <dbReference type="EMBL" id="MFC5987363.1"/>
    </source>
</evidence>
<keyword evidence="1" id="KW-1133">Transmembrane helix</keyword>
<reference evidence="4" key="1">
    <citation type="journal article" date="2019" name="Int. J. Syst. Evol. Microbiol.">
        <title>The Global Catalogue of Microorganisms (GCM) 10K type strain sequencing project: providing services to taxonomists for standard genome sequencing and annotation.</title>
        <authorList>
            <consortium name="The Broad Institute Genomics Platform"/>
            <consortium name="The Broad Institute Genome Sequencing Center for Infectious Disease"/>
            <person name="Wu L."/>
            <person name="Ma J."/>
        </authorList>
    </citation>
    <scope>NUCLEOTIDE SEQUENCE [LARGE SCALE GENOMIC DNA]</scope>
    <source>
        <strain evidence="4">CCM 8749</strain>
    </source>
</reference>
<protein>
    <submittedName>
        <fullName evidence="3">VanZ family protein</fullName>
    </submittedName>
</protein>
<feature type="transmembrane region" description="Helical" evidence="1">
    <location>
        <begin position="7"/>
        <end position="25"/>
    </location>
</feature>
<dbReference type="NCBIfam" id="NF037970">
    <property type="entry name" value="vanZ_1"/>
    <property type="match status" value="1"/>
</dbReference>